<reference evidence="3" key="1">
    <citation type="submission" date="2019-12" db="UniProtKB">
        <authorList>
            <consortium name="WormBaseParasite"/>
        </authorList>
    </citation>
    <scope>IDENTIFICATION</scope>
</reference>
<evidence type="ECO:0000313" key="3">
    <source>
        <dbReference type="WBParaSite" id="TMUE_0000002059.1"/>
    </source>
</evidence>
<feature type="region of interest" description="Disordered" evidence="1">
    <location>
        <begin position="66"/>
        <end position="88"/>
    </location>
</feature>
<accession>A0A5S6Q4H4</accession>
<dbReference type="WBParaSite" id="TMUE_0000002059.1">
    <property type="protein sequence ID" value="TMUE_0000002059.1"/>
    <property type="gene ID" value="WBGene00297920"/>
</dbReference>
<dbReference type="AlphaFoldDB" id="A0A5S6Q4H4"/>
<dbReference type="STRING" id="70415.A0A5S6Q4H4"/>
<name>A0A5S6Q4H4_TRIMR</name>
<sequence>MTSGSGTSDSSVPVSSVPVASPYQSLVNTFGSRAEGSVAAQASSVEKGASYASTKCTTSQPAEETYFDITNDRDPWPSPSTRSTTAGQSLGVHVPQAVQDLGQYGPVGLCLLGRDVTREVLHRVVDVCSLMKSAHLSVSSETMKQQQEKLTRAQEALKQAVFMTNRLHSIVTCIENFQQQNLPPDCETNVQVRSDPF</sequence>
<evidence type="ECO:0000256" key="1">
    <source>
        <dbReference type="SAM" id="MobiDB-lite"/>
    </source>
</evidence>
<keyword evidence="2" id="KW-1185">Reference proteome</keyword>
<evidence type="ECO:0000313" key="2">
    <source>
        <dbReference type="Proteomes" id="UP000046395"/>
    </source>
</evidence>
<dbReference type="Proteomes" id="UP000046395">
    <property type="component" value="Unassembled WGS sequence"/>
</dbReference>
<organism evidence="2 3">
    <name type="scientific">Trichuris muris</name>
    <name type="common">Mouse whipworm</name>
    <dbReference type="NCBI Taxonomy" id="70415"/>
    <lineage>
        <taxon>Eukaryota</taxon>
        <taxon>Metazoa</taxon>
        <taxon>Ecdysozoa</taxon>
        <taxon>Nematoda</taxon>
        <taxon>Enoplea</taxon>
        <taxon>Dorylaimia</taxon>
        <taxon>Trichinellida</taxon>
        <taxon>Trichuridae</taxon>
        <taxon>Trichuris</taxon>
    </lineage>
</organism>
<proteinExistence type="predicted"/>
<feature type="compositionally biased region" description="Polar residues" evidence="1">
    <location>
        <begin position="79"/>
        <end position="88"/>
    </location>
</feature>
<protein>
    <submittedName>
        <fullName evidence="3">BLOC-1-related complex subunit 5</fullName>
    </submittedName>
</protein>